<dbReference type="OrthoDB" id="7595716at2"/>
<accession>A0A547PEN9</accession>
<dbReference type="GO" id="GO:0006808">
    <property type="term" value="P:regulation of nitrogen utilization"/>
    <property type="evidence" value="ECO:0007669"/>
    <property type="project" value="InterPro"/>
</dbReference>
<dbReference type="Proteomes" id="UP000316343">
    <property type="component" value="Unassembled WGS sequence"/>
</dbReference>
<reference evidence="2 3" key="1">
    <citation type="submission" date="2019-06" db="EMBL/GenBank/DDBJ databases">
        <title>Erythrobacter insulae sp. nov., isolated from a tidal flat.</title>
        <authorList>
            <person name="Yoon J.-H."/>
        </authorList>
    </citation>
    <scope>NUCLEOTIDE SEQUENCE [LARGE SCALE GENOMIC DNA]</scope>
    <source>
        <strain evidence="2 3">JBTF-M21</strain>
    </source>
</reference>
<evidence type="ECO:0000313" key="2">
    <source>
        <dbReference type="EMBL" id="TRD12597.1"/>
    </source>
</evidence>
<gene>
    <name evidence="2" type="ORF">FGU71_12465</name>
</gene>
<keyword evidence="3" id="KW-1185">Reference proteome</keyword>
<dbReference type="Pfam" id="PF00543">
    <property type="entry name" value="P-II"/>
    <property type="match status" value="1"/>
</dbReference>
<name>A0A547PEN9_9SPHN</name>
<dbReference type="EMBL" id="VHJK01000001">
    <property type="protein sequence ID" value="TRD12597.1"/>
    <property type="molecule type" value="Genomic_DNA"/>
</dbReference>
<dbReference type="GO" id="GO:0030234">
    <property type="term" value="F:enzyme regulator activity"/>
    <property type="evidence" value="ECO:0007669"/>
    <property type="project" value="InterPro"/>
</dbReference>
<dbReference type="SUPFAM" id="SSF54913">
    <property type="entry name" value="GlnB-like"/>
    <property type="match status" value="1"/>
</dbReference>
<evidence type="ECO:0000313" key="3">
    <source>
        <dbReference type="Proteomes" id="UP000316343"/>
    </source>
</evidence>
<sequence>MIETVTRKRIEILTDTALQKRVTDAIDRVGITGWTIVPVTSGKGRDGAWREERVMGTDKVFVLTIAAEDKADALAETLAPMLTRYGFILSMWDVQVIRGERF</sequence>
<evidence type="ECO:0000256" key="1">
    <source>
        <dbReference type="ARBA" id="ARBA00015681"/>
    </source>
</evidence>
<dbReference type="InterPro" id="IPR015867">
    <property type="entry name" value="N-reg_PII/ATP_PRibTrfase_C"/>
</dbReference>
<comment type="caution">
    <text evidence="2">The sequence shown here is derived from an EMBL/GenBank/DDBJ whole genome shotgun (WGS) entry which is preliminary data.</text>
</comment>
<dbReference type="AlphaFoldDB" id="A0A547PEN9"/>
<proteinExistence type="predicted"/>
<dbReference type="InterPro" id="IPR002187">
    <property type="entry name" value="N-reg_PII"/>
</dbReference>
<dbReference type="Gene3D" id="3.30.70.120">
    <property type="match status" value="1"/>
</dbReference>
<dbReference type="InterPro" id="IPR011322">
    <property type="entry name" value="N-reg_PII-like_a/b"/>
</dbReference>
<organism evidence="2 3">
    <name type="scientific">Erythrobacter insulae</name>
    <dbReference type="NCBI Taxonomy" id="2584124"/>
    <lineage>
        <taxon>Bacteria</taxon>
        <taxon>Pseudomonadati</taxon>
        <taxon>Pseudomonadota</taxon>
        <taxon>Alphaproteobacteria</taxon>
        <taxon>Sphingomonadales</taxon>
        <taxon>Erythrobacteraceae</taxon>
        <taxon>Erythrobacter/Porphyrobacter group</taxon>
        <taxon>Erythrobacter</taxon>
    </lineage>
</organism>
<protein>
    <recommendedName>
        <fullName evidence="1">Nitrogen regulatory protein P-II</fullName>
    </recommendedName>
</protein>
<dbReference type="RefSeq" id="WP_142788869.1">
    <property type="nucleotide sequence ID" value="NZ_VHJK01000001.1"/>
</dbReference>